<evidence type="ECO:0000313" key="3">
    <source>
        <dbReference type="Proteomes" id="UP001233999"/>
    </source>
</evidence>
<dbReference type="Proteomes" id="UP001233999">
    <property type="component" value="Unassembled WGS sequence"/>
</dbReference>
<accession>A0AAD8EPE4</accession>
<dbReference type="AlphaFoldDB" id="A0AAD8EPE4"/>
<protein>
    <submittedName>
        <fullName evidence="2">Uncharacterized protein</fullName>
    </submittedName>
</protein>
<evidence type="ECO:0000313" key="2">
    <source>
        <dbReference type="EMBL" id="KAJ9598255.1"/>
    </source>
</evidence>
<evidence type="ECO:0000256" key="1">
    <source>
        <dbReference type="SAM" id="SignalP"/>
    </source>
</evidence>
<feature type="signal peptide" evidence="1">
    <location>
        <begin position="1"/>
        <end position="19"/>
    </location>
</feature>
<dbReference type="EMBL" id="JASPKZ010001233">
    <property type="protein sequence ID" value="KAJ9598255.1"/>
    <property type="molecule type" value="Genomic_DNA"/>
</dbReference>
<reference evidence="2" key="2">
    <citation type="submission" date="2023-05" db="EMBL/GenBank/DDBJ databases">
        <authorList>
            <person name="Fouks B."/>
        </authorList>
    </citation>
    <scope>NUCLEOTIDE SEQUENCE</scope>
    <source>
        <strain evidence="2">Stay&amp;Tobe</strain>
        <tissue evidence="2">Testes</tissue>
    </source>
</reference>
<gene>
    <name evidence="2" type="ORF">L9F63_011076</name>
</gene>
<feature type="non-terminal residue" evidence="2">
    <location>
        <position position="1"/>
    </location>
</feature>
<reference evidence="2" key="1">
    <citation type="journal article" date="2023" name="IScience">
        <title>Live-bearing cockroach genome reveals convergent evolutionary mechanisms linked to viviparity in insects and beyond.</title>
        <authorList>
            <person name="Fouks B."/>
            <person name="Harrison M.C."/>
            <person name="Mikhailova A.A."/>
            <person name="Marchal E."/>
            <person name="English S."/>
            <person name="Carruthers M."/>
            <person name="Jennings E.C."/>
            <person name="Chiamaka E.L."/>
            <person name="Frigard R.A."/>
            <person name="Pippel M."/>
            <person name="Attardo G.M."/>
            <person name="Benoit J.B."/>
            <person name="Bornberg-Bauer E."/>
            <person name="Tobe S.S."/>
        </authorList>
    </citation>
    <scope>NUCLEOTIDE SEQUENCE</scope>
    <source>
        <strain evidence="2">Stay&amp;Tobe</strain>
    </source>
</reference>
<comment type="caution">
    <text evidence="2">The sequence shown here is derived from an EMBL/GenBank/DDBJ whole genome shotgun (WGS) entry which is preliminary data.</text>
</comment>
<feature type="non-terminal residue" evidence="2">
    <location>
        <position position="57"/>
    </location>
</feature>
<name>A0AAD8EPE4_DIPPU</name>
<keyword evidence="3" id="KW-1185">Reference proteome</keyword>
<organism evidence="2 3">
    <name type="scientific">Diploptera punctata</name>
    <name type="common">Pacific beetle cockroach</name>
    <dbReference type="NCBI Taxonomy" id="6984"/>
    <lineage>
        <taxon>Eukaryota</taxon>
        <taxon>Metazoa</taxon>
        <taxon>Ecdysozoa</taxon>
        <taxon>Arthropoda</taxon>
        <taxon>Hexapoda</taxon>
        <taxon>Insecta</taxon>
        <taxon>Pterygota</taxon>
        <taxon>Neoptera</taxon>
        <taxon>Polyneoptera</taxon>
        <taxon>Dictyoptera</taxon>
        <taxon>Blattodea</taxon>
        <taxon>Blaberoidea</taxon>
        <taxon>Blaberidae</taxon>
        <taxon>Diplopterinae</taxon>
        <taxon>Diploptera</taxon>
    </lineage>
</organism>
<keyword evidence="1" id="KW-0732">Signal</keyword>
<proteinExistence type="predicted"/>
<sequence>RWSWVAILVLVLFTGHVTSQQFSPVPNSDGDCALLLEGPGRTSAFDYNLNALRGTLL</sequence>
<feature type="chain" id="PRO_5042103116" evidence="1">
    <location>
        <begin position="20"/>
        <end position="57"/>
    </location>
</feature>